<feature type="region of interest" description="Disordered" evidence="1">
    <location>
        <begin position="488"/>
        <end position="510"/>
    </location>
</feature>
<sequence>MSRSSSSSSSSDSDDSSQSSSDSSDSSSSGSSSPRVTVSTQQRPNGNPSAKVSMGKLIISRPPGQQPPPPASRPAAATTAAAAHKTSNPQLSYTHPDAAPIPHPSPPYGTYGSLIGTIDGDRRSFPLRRYRYVDYLITAIDMFLAVLRSENVKQMETSAKAGREHKKFTWGNKGELAITFTLTCDMLKNLHDKLAAPKPKWEDSVKELTFFLMRSSQIPTDILTEKTYHQKYLDWKKGGTRYDQEDHSNVRFPSAEERLKKLETRIQTGADYGVQSTVVEAPPAAAAAVVLAQPPSTVTALAPSEGPSPSPVATVPAGPGPIANRTKIPPLGTASFKQPHEAPRPFHWTSELNAIKGNASLILLPRDRLDKMPALINMCAKCETADHFCAIADLISQSPVDVQAAFEAQGGLVFVKRWLCSCMRTKNEAAVRTLAERTVSMKLRAWSAKTRAAWHNGCVNLDWLRAAEFFGMKPQLWNDTVSRLEQLAMSPSEASSSHEWQGGPAKRNRDGDVMLESASLEDSKTHGTNAPSHAHLIDRAAFLPQDLRYAPMKPAALNSLEAASLSVLWERRQSFAAHIQSVLRDRVTAVASTQPSHERPFPMIPLYADPYSLLGVPHQVTTRIM</sequence>
<dbReference type="InterPro" id="IPR043111">
    <property type="entry name" value="DB_JBP1_sf"/>
</dbReference>
<dbReference type="OrthoDB" id="271132at2759"/>
<feature type="compositionally biased region" description="Low complexity" evidence="1">
    <location>
        <begin position="1"/>
        <end position="33"/>
    </location>
</feature>
<protein>
    <submittedName>
        <fullName evidence="2">Uncharacterized protein</fullName>
    </submittedName>
</protein>
<feature type="compositionally biased region" description="Low complexity" evidence="1">
    <location>
        <begin position="73"/>
        <end position="83"/>
    </location>
</feature>
<dbReference type="OMA" id="AICFACC"/>
<dbReference type="PANTHER" id="PTHR48125:SF12">
    <property type="entry name" value="AT HOOK TRANSCRIPTION FACTOR FAMILY-RELATED"/>
    <property type="match status" value="1"/>
</dbReference>
<dbReference type="EMBL" id="CYKH01001901">
    <property type="protein sequence ID" value="CUG91247.1"/>
    <property type="molecule type" value="Genomic_DNA"/>
</dbReference>
<organism evidence="2 3">
    <name type="scientific">Bodo saltans</name>
    <name type="common">Flagellated protozoan</name>
    <dbReference type="NCBI Taxonomy" id="75058"/>
    <lineage>
        <taxon>Eukaryota</taxon>
        <taxon>Discoba</taxon>
        <taxon>Euglenozoa</taxon>
        <taxon>Kinetoplastea</taxon>
        <taxon>Metakinetoplastina</taxon>
        <taxon>Eubodonida</taxon>
        <taxon>Bodonidae</taxon>
        <taxon>Bodo</taxon>
    </lineage>
</organism>
<dbReference type="Gene3D" id="1.20.120.1440">
    <property type="entry name" value="JBP1, DNA-binding domain"/>
    <property type="match status" value="1"/>
</dbReference>
<feature type="compositionally biased region" description="Polar residues" evidence="1">
    <location>
        <begin position="34"/>
        <end position="50"/>
    </location>
</feature>
<gene>
    <name evidence="2" type="ORF">BSAL_30935</name>
</gene>
<reference evidence="3" key="1">
    <citation type="submission" date="2015-09" db="EMBL/GenBank/DDBJ databases">
        <authorList>
            <consortium name="Pathogen Informatics"/>
        </authorList>
    </citation>
    <scope>NUCLEOTIDE SEQUENCE [LARGE SCALE GENOMIC DNA]</scope>
    <source>
        <strain evidence="3">Lake Konstanz</strain>
    </source>
</reference>
<evidence type="ECO:0000256" key="1">
    <source>
        <dbReference type="SAM" id="MobiDB-lite"/>
    </source>
</evidence>
<keyword evidence="3" id="KW-1185">Reference proteome</keyword>
<dbReference type="VEuPathDB" id="TriTrypDB:BSAL_30935"/>
<dbReference type="Proteomes" id="UP000051952">
    <property type="component" value="Unassembled WGS sequence"/>
</dbReference>
<dbReference type="PANTHER" id="PTHR48125">
    <property type="entry name" value="LP07818P1"/>
    <property type="match status" value="1"/>
</dbReference>
<feature type="region of interest" description="Disordered" evidence="1">
    <location>
        <begin position="1"/>
        <end position="105"/>
    </location>
</feature>
<dbReference type="AlphaFoldDB" id="A0A0S4JPG4"/>
<evidence type="ECO:0000313" key="2">
    <source>
        <dbReference type="EMBL" id="CUG91247.1"/>
    </source>
</evidence>
<proteinExistence type="predicted"/>
<name>A0A0S4JPG4_BODSA</name>
<evidence type="ECO:0000313" key="3">
    <source>
        <dbReference type="Proteomes" id="UP000051952"/>
    </source>
</evidence>
<accession>A0A0S4JPG4</accession>